<evidence type="ECO:0000313" key="2">
    <source>
        <dbReference type="Proteomes" id="UP001623330"/>
    </source>
</evidence>
<dbReference type="PANTHER" id="PTHR28008">
    <property type="entry name" value="DOMAIN PROTEIN, PUTATIVE (AFU_ORTHOLOGUE AFUA_3G10980)-RELATED"/>
    <property type="match status" value="1"/>
</dbReference>
<evidence type="ECO:0000313" key="1">
    <source>
        <dbReference type="EMBL" id="KAL3230217.1"/>
    </source>
</evidence>
<reference evidence="1 2" key="1">
    <citation type="submission" date="2024-05" db="EMBL/GenBank/DDBJ databases">
        <title>Long read based assembly of the Candida bracarensis genome reveals expanded adhesin content.</title>
        <authorList>
            <person name="Marcet-Houben M."/>
            <person name="Ksiezopolska E."/>
            <person name="Gabaldon T."/>
        </authorList>
    </citation>
    <scope>NUCLEOTIDE SEQUENCE [LARGE SCALE GENOMIC DNA]</scope>
    <source>
        <strain evidence="1 2">CBM6</strain>
    </source>
</reference>
<evidence type="ECO:0008006" key="3">
    <source>
        <dbReference type="Google" id="ProtNLM"/>
    </source>
</evidence>
<sequence length="124" mass="14308">MIESWLFVMMIDAQSLLIPNPLKLFRRNENLLVEDTELDADSEVFDEDRHLEVNKYIIALIICSGVAGLGSEFLQRILSGGRRNFDIFDVLFDTFGSLTGIAIAYFQEQYMYKSNQPEQILMTF</sequence>
<organism evidence="1 2">
    <name type="scientific">Nakaseomyces bracarensis</name>
    <dbReference type="NCBI Taxonomy" id="273131"/>
    <lineage>
        <taxon>Eukaryota</taxon>
        <taxon>Fungi</taxon>
        <taxon>Dikarya</taxon>
        <taxon>Ascomycota</taxon>
        <taxon>Saccharomycotina</taxon>
        <taxon>Saccharomycetes</taxon>
        <taxon>Saccharomycetales</taxon>
        <taxon>Saccharomycetaceae</taxon>
        <taxon>Nakaseomyces</taxon>
    </lineage>
</organism>
<gene>
    <name evidence="1" type="ORF">RNJ44_01580</name>
</gene>
<comment type="caution">
    <text evidence="1">The sequence shown here is derived from an EMBL/GenBank/DDBJ whole genome shotgun (WGS) entry which is preliminary data.</text>
</comment>
<protein>
    <recommendedName>
        <fullName evidence="3">VanZ-like domain-containing protein</fullName>
    </recommendedName>
</protein>
<dbReference type="EMBL" id="JBEVYD010000010">
    <property type="protein sequence ID" value="KAL3230217.1"/>
    <property type="molecule type" value="Genomic_DNA"/>
</dbReference>
<keyword evidence="2" id="KW-1185">Reference proteome</keyword>
<proteinExistence type="predicted"/>
<dbReference type="PANTHER" id="PTHR28008:SF1">
    <property type="entry name" value="DOMAIN PROTEIN, PUTATIVE (AFU_ORTHOLOGUE AFUA_3G10980)-RELATED"/>
    <property type="match status" value="1"/>
</dbReference>
<name>A0ABR4NQC0_9SACH</name>
<dbReference type="Proteomes" id="UP001623330">
    <property type="component" value="Unassembled WGS sequence"/>
</dbReference>
<accession>A0ABR4NQC0</accession>